<reference evidence="2 3" key="1">
    <citation type="submission" date="2020-03" db="EMBL/GenBank/DDBJ databases">
        <title>Soil Listeria distribution.</title>
        <authorList>
            <person name="Liao J."/>
            <person name="Wiedmann M."/>
        </authorList>
    </citation>
    <scope>NUCLEOTIDE SEQUENCE [LARGE SCALE GENOMIC DNA]</scope>
    <source>
        <strain evidence="2 3">FSL L7-0054</strain>
    </source>
</reference>
<evidence type="ECO:0000313" key="2">
    <source>
        <dbReference type="EMBL" id="MBC2285748.1"/>
    </source>
</evidence>
<dbReference type="Proteomes" id="UP000585696">
    <property type="component" value="Unassembled WGS sequence"/>
</dbReference>
<dbReference type="EMBL" id="JAARZS010000057">
    <property type="protein sequence ID" value="MBC2285748.1"/>
    <property type="molecule type" value="Genomic_DNA"/>
</dbReference>
<gene>
    <name evidence="2" type="ORF">HCB69_15345</name>
</gene>
<name>A0A842FWQ2_9LIST</name>
<feature type="domain" description="Distal tail protein N-terminal" evidence="1">
    <location>
        <begin position="10"/>
        <end position="144"/>
    </location>
</feature>
<dbReference type="Pfam" id="PF16774">
    <property type="entry name" value="Dit_N"/>
    <property type="match status" value="1"/>
</dbReference>
<dbReference type="Gene3D" id="2.60.120.860">
    <property type="match status" value="1"/>
</dbReference>
<evidence type="ECO:0000313" key="3">
    <source>
        <dbReference type="Proteomes" id="UP000585696"/>
    </source>
</evidence>
<comment type="caution">
    <text evidence="2">The sequence shown here is derived from an EMBL/GenBank/DDBJ whole genome shotgun (WGS) entry which is preliminary data.</text>
</comment>
<dbReference type="RefSeq" id="WP_185655445.1">
    <property type="nucleotide sequence ID" value="NZ_JAARUK010000003.1"/>
</dbReference>
<organism evidence="2 3">
    <name type="scientific">Listeria booriae</name>
    <dbReference type="NCBI Taxonomy" id="1552123"/>
    <lineage>
        <taxon>Bacteria</taxon>
        <taxon>Bacillati</taxon>
        <taxon>Bacillota</taxon>
        <taxon>Bacilli</taxon>
        <taxon>Bacillales</taxon>
        <taxon>Listeriaceae</taxon>
        <taxon>Listeria</taxon>
    </lineage>
</organism>
<protein>
    <recommendedName>
        <fullName evidence="1">Distal tail protein N-terminal domain-containing protein</fullName>
    </recommendedName>
</protein>
<dbReference type="InterPro" id="IPR031899">
    <property type="entry name" value="Dit_N"/>
</dbReference>
<sequence>MSDYRILTYKNSAGEEIDFSIPYKQFLYNIEGMGFEYENNIEESNFSDHVFLTNSKLMMPKFSGELTILSAFGENATIYNIQREIARILNYDQLMIRQGIDVTGTLIYKNASSVEVYSRALIKTFDFGEIEEDGDELKIKVTFDRLSKTWISTTPKVVKINLEGSDQSHKHPFKHPYTHGKVYKAGSGSITNVGGNHFAKLIISIHGEVSAFTLTIKNQITKQEKKIKYDGNIAIGETLTIDNFDMYVRKNGTNAIALFDLFTADQPFFDLMPAMPYEISVDSLNLRGLIEVSIYETWVSA</sequence>
<dbReference type="AlphaFoldDB" id="A0A842FWQ2"/>
<evidence type="ECO:0000259" key="1">
    <source>
        <dbReference type="Pfam" id="PF16774"/>
    </source>
</evidence>
<accession>A0A842FWQ2</accession>
<proteinExistence type="predicted"/>